<feature type="domain" description="VOC" evidence="1">
    <location>
        <begin position="5"/>
        <end position="127"/>
    </location>
</feature>
<dbReference type="RefSeq" id="WP_138124746.1">
    <property type="nucleotide sequence ID" value="NZ_SWLG01000004.1"/>
</dbReference>
<dbReference type="OrthoDB" id="375220at2"/>
<protein>
    <submittedName>
        <fullName evidence="2">VOC family protein</fullName>
    </submittedName>
</protein>
<dbReference type="SUPFAM" id="SSF54593">
    <property type="entry name" value="Glyoxalase/Bleomycin resistance protein/Dihydroxybiphenyl dioxygenase"/>
    <property type="match status" value="1"/>
</dbReference>
<organism evidence="2 3">
    <name type="scientific">Exobacillus caeni</name>
    <dbReference type="NCBI Taxonomy" id="2574798"/>
    <lineage>
        <taxon>Bacteria</taxon>
        <taxon>Bacillati</taxon>
        <taxon>Bacillota</taxon>
        <taxon>Bacilli</taxon>
        <taxon>Bacillales</taxon>
        <taxon>Guptibacillaceae</taxon>
        <taxon>Exobacillus</taxon>
    </lineage>
</organism>
<dbReference type="InterPro" id="IPR029068">
    <property type="entry name" value="Glyas_Bleomycin-R_OHBP_Dase"/>
</dbReference>
<proteinExistence type="predicted"/>
<reference evidence="2 3" key="1">
    <citation type="submission" date="2019-04" db="EMBL/GenBank/DDBJ databases">
        <title>Bacillus caeni sp. nov., a bacterium isolated from mangrove sediment.</title>
        <authorList>
            <person name="Huang H."/>
            <person name="Mo K."/>
            <person name="Hu Y."/>
        </authorList>
    </citation>
    <scope>NUCLEOTIDE SEQUENCE [LARGE SCALE GENOMIC DNA]</scope>
    <source>
        <strain evidence="2 3">HB172195</strain>
    </source>
</reference>
<comment type="caution">
    <text evidence="2">The sequence shown here is derived from an EMBL/GenBank/DDBJ whole genome shotgun (WGS) entry which is preliminary data.</text>
</comment>
<evidence type="ECO:0000313" key="2">
    <source>
        <dbReference type="EMBL" id="TLS38280.1"/>
    </source>
</evidence>
<dbReference type="AlphaFoldDB" id="A0A5R9F7P8"/>
<dbReference type="EMBL" id="SWLG01000004">
    <property type="protein sequence ID" value="TLS38280.1"/>
    <property type="molecule type" value="Genomic_DNA"/>
</dbReference>
<evidence type="ECO:0000313" key="3">
    <source>
        <dbReference type="Proteomes" id="UP000308230"/>
    </source>
</evidence>
<dbReference type="InterPro" id="IPR037523">
    <property type="entry name" value="VOC_core"/>
</dbReference>
<dbReference type="InterPro" id="IPR004360">
    <property type="entry name" value="Glyas_Fos-R_dOase_dom"/>
</dbReference>
<keyword evidence="3" id="KW-1185">Reference proteome</keyword>
<accession>A0A5R9F7P8</accession>
<gene>
    <name evidence="2" type="ORF">FCL54_07060</name>
</gene>
<evidence type="ECO:0000259" key="1">
    <source>
        <dbReference type="PROSITE" id="PS51819"/>
    </source>
</evidence>
<sequence length="158" mass="18862">MFPGRLYETHLLVRNLEDSIEFYKKLGLKFAHKIEKRRVAFFWFQEEKEQMLGLWEVSEKQWERRHFAFGVTYDEILTAIEWLLDREISPRESFGRQPLEPLVHTWMPAAFINFNDPDGNSLEFISVLEDEPENMDYVPYLSEWKTLKANGTTEVLKG</sequence>
<dbReference type="Gene3D" id="3.10.180.10">
    <property type="entry name" value="2,3-Dihydroxybiphenyl 1,2-Dioxygenase, domain 1"/>
    <property type="match status" value="1"/>
</dbReference>
<dbReference type="Proteomes" id="UP000308230">
    <property type="component" value="Unassembled WGS sequence"/>
</dbReference>
<dbReference type="Pfam" id="PF00903">
    <property type="entry name" value="Glyoxalase"/>
    <property type="match status" value="1"/>
</dbReference>
<dbReference type="CDD" id="cd06587">
    <property type="entry name" value="VOC"/>
    <property type="match status" value="1"/>
</dbReference>
<dbReference type="PROSITE" id="PS51819">
    <property type="entry name" value="VOC"/>
    <property type="match status" value="1"/>
</dbReference>
<name>A0A5R9F7P8_9BACL</name>